<sequence>MLSRLSVARRVPQSLAFARSYTTSGSDGSVAQDHAWKGKERAAEDQFARRHEVELLEKMRREILKKRDELTKLEQKHAEEAAKVEKK</sequence>
<keyword evidence="1" id="KW-0175">Coiled coil</keyword>
<dbReference type="EMBL" id="KN881832">
    <property type="protein sequence ID" value="KIY48563.1"/>
    <property type="molecule type" value="Genomic_DNA"/>
</dbReference>
<evidence type="ECO:0000256" key="2">
    <source>
        <dbReference type="SAM" id="MobiDB-lite"/>
    </source>
</evidence>
<reference evidence="3 4" key="1">
    <citation type="journal article" date="2015" name="Fungal Genet. Biol.">
        <title>Evolution of novel wood decay mechanisms in Agaricales revealed by the genome sequences of Fistulina hepatica and Cylindrobasidium torrendii.</title>
        <authorList>
            <person name="Floudas D."/>
            <person name="Held B.W."/>
            <person name="Riley R."/>
            <person name="Nagy L.G."/>
            <person name="Koehler G."/>
            <person name="Ransdell A.S."/>
            <person name="Younus H."/>
            <person name="Chow J."/>
            <person name="Chiniquy J."/>
            <person name="Lipzen A."/>
            <person name="Tritt A."/>
            <person name="Sun H."/>
            <person name="Haridas S."/>
            <person name="LaButti K."/>
            <person name="Ohm R.A."/>
            <person name="Kues U."/>
            <person name="Blanchette R.A."/>
            <person name="Grigoriev I.V."/>
            <person name="Minto R.E."/>
            <person name="Hibbett D.S."/>
        </authorList>
    </citation>
    <scope>NUCLEOTIDE SEQUENCE [LARGE SCALE GENOMIC DNA]</scope>
    <source>
        <strain evidence="3 4">ATCC 64428</strain>
    </source>
</reference>
<gene>
    <name evidence="3" type="ORF">FISHEDRAFT_73531</name>
</gene>
<proteinExistence type="predicted"/>
<dbReference type="OrthoDB" id="5532350at2759"/>
<dbReference type="Proteomes" id="UP000054144">
    <property type="component" value="Unassembled WGS sequence"/>
</dbReference>
<organism evidence="3 4">
    <name type="scientific">Fistulina hepatica ATCC 64428</name>
    <dbReference type="NCBI Taxonomy" id="1128425"/>
    <lineage>
        <taxon>Eukaryota</taxon>
        <taxon>Fungi</taxon>
        <taxon>Dikarya</taxon>
        <taxon>Basidiomycota</taxon>
        <taxon>Agaricomycotina</taxon>
        <taxon>Agaricomycetes</taxon>
        <taxon>Agaricomycetidae</taxon>
        <taxon>Agaricales</taxon>
        <taxon>Fistulinaceae</taxon>
        <taxon>Fistulina</taxon>
    </lineage>
</organism>
<evidence type="ECO:0000256" key="1">
    <source>
        <dbReference type="SAM" id="Coils"/>
    </source>
</evidence>
<evidence type="ECO:0008006" key="5">
    <source>
        <dbReference type="Google" id="ProtNLM"/>
    </source>
</evidence>
<evidence type="ECO:0000313" key="4">
    <source>
        <dbReference type="Proteomes" id="UP000054144"/>
    </source>
</evidence>
<feature type="compositionally biased region" description="Basic and acidic residues" evidence="2">
    <location>
        <begin position="34"/>
        <end position="43"/>
    </location>
</feature>
<protein>
    <recommendedName>
        <fullName evidence="5">ATPase inhibitor, mitochondrial</fullName>
    </recommendedName>
</protein>
<evidence type="ECO:0000313" key="3">
    <source>
        <dbReference type="EMBL" id="KIY48563.1"/>
    </source>
</evidence>
<accession>A0A0D7ACH5</accession>
<name>A0A0D7ACH5_9AGAR</name>
<feature type="coiled-coil region" evidence="1">
    <location>
        <begin position="53"/>
        <end position="87"/>
    </location>
</feature>
<feature type="region of interest" description="Disordered" evidence="2">
    <location>
        <begin position="21"/>
        <end position="43"/>
    </location>
</feature>
<dbReference type="AlphaFoldDB" id="A0A0D7ACH5"/>
<keyword evidence="4" id="KW-1185">Reference proteome</keyword>